<proteinExistence type="predicted"/>
<dbReference type="EMBL" id="JACXAH010000033">
    <property type="protein sequence ID" value="MBD1373684.1"/>
    <property type="molecule type" value="Genomic_DNA"/>
</dbReference>
<dbReference type="Proteomes" id="UP000661691">
    <property type="component" value="Unassembled WGS sequence"/>
</dbReference>
<dbReference type="RefSeq" id="WP_191142681.1">
    <property type="nucleotide sequence ID" value="NZ_JACXAH010000033.1"/>
</dbReference>
<accession>A0A926N6Y5</accession>
<evidence type="ECO:0000313" key="1">
    <source>
        <dbReference type="EMBL" id="MBD1373684.1"/>
    </source>
</evidence>
<name>A0A926N6Y5_9BACL</name>
<reference evidence="1" key="1">
    <citation type="submission" date="2020-09" db="EMBL/GenBank/DDBJ databases">
        <title>A novel bacterium of genus Hazenella, isolated from South China Sea.</title>
        <authorList>
            <person name="Huang H."/>
            <person name="Mo K."/>
            <person name="Hu Y."/>
        </authorList>
    </citation>
    <scope>NUCLEOTIDE SEQUENCE</scope>
    <source>
        <strain evidence="1">IB182357</strain>
    </source>
</reference>
<keyword evidence="2" id="KW-1185">Reference proteome</keyword>
<gene>
    <name evidence="1" type="ORF">IC620_15160</name>
</gene>
<protein>
    <submittedName>
        <fullName evidence="1">Uncharacterized protein</fullName>
    </submittedName>
</protein>
<dbReference type="AlphaFoldDB" id="A0A926N6Y5"/>
<evidence type="ECO:0000313" key="2">
    <source>
        <dbReference type="Proteomes" id="UP000661691"/>
    </source>
</evidence>
<sequence length="60" mass="6609">MSVLSTDVLYRMKVAKDFTNLLEDAEDIVNLLEDAEWIVGGVVATLEDGALILNEELLSL</sequence>
<organism evidence="1 2">
    <name type="scientific">Polycladospora coralii</name>
    <dbReference type="NCBI Taxonomy" id="2771432"/>
    <lineage>
        <taxon>Bacteria</taxon>
        <taxon>Bacillati</taxon>
        <taxon>Bacillota</taxon>
        <taxon>Bacilli</taxon>
        <taxon>Bacillales</taxon>
        <taxon>Thermoactinomycetaceae</taxon>
        <taxon>Polycladospora</taxon>
    </lineage>
</organism>
<comment type="caution">
    <text evidence="1">The sequence shown here is derived from an EMBL/GenBank/DDBJ whole genome shotgun (WGS) entry which is preliminary data.</text>
</comment>